<dbReference type="Proteomes" id="UP001595476">
    <property type="component" value="Unassembled WGS sequence"/>
</dbReference>
<keyword evidence="2 3" id="KW-0560">Oxidoreductase</keyword>
<comment type="similarity">
    <text evidence="1">Belongs to the short-chain dehydrogenases/reductases (SDR) family.</text>
</comment>
<dbReference type="InterPro" id="IPR036291">
    <property type="entry name" value="NAD(P)-bd_dom_sf"/>
</dbReference>
<keyword evidence="4" id="KW-1185">Reference proteome</keyword>
<dbReference type="Gene3D" id="3.40.50.720">
    <property type="entry name" value="NAD(P)-binding Rossmann-like Domain"/>
    <property type="match status" value="1"/>
</dbReference>
<dbReference type="EC" id="1.5.1.33" evidence="3"/>
<comment type="caution">
    <text evidence="3">The sequence shown here is derived from an EMBL/GenBank/DDBJ whole genome shotgun (WGS) entry which is preliminary data.</text>
</comment>
<dbReference type="PANTHER" id="PTHR43639">
    <property type="entry name" value="OXIDOREDUCTASE, SHORT-CHAIN DEHYDROGENASE/REDUCTASE FAMILY (AFU_ORTHOLOGUE AFUA_5G02870)"/>
    <property type="match status" value="1"/>
</dbReference>
<gene>
    <name evidence="3" type="ORF">ACFOEK_07505</name>
</gene>
<evidence type="ECO:0000256" key="2">
    <source>
        <dbReference type="ARBA" id="ARBA00023002"/>
    </source>
</evidence>
<proteinExistence type="inferred from homology"/>
<dbReference type="GO" id="GO:0047040">
    <property type="term" value="F:pteridine reductase activity"/>
    <property type="evidence" value="ECO:0007669"/>
    <property type="project" value="UniProtKB-EC"/>
</dbReference>
<dbReference type="NCBIfam" id="NF006598">
    <property type="entry name" value="PRK09135.1"/>
    <property type="match status" value="1"/>
</dbReference>
<dbReference type="PANTHER" id="PTHR43639:SF1">
    <property type="entry name" value="SHORT-CHAIN DEHYDROGENASE_REDUCTASE FAMILY PROTEIN"/>
    <property type="match status" value="1"/>
</dbReference>
<accession>A0ABV7HAD7</accession>
<dbReference type="Pfam" id="PF13561">
    <property type="entry name" value="adh_short_C2"/>
    <property type="match status" value="1"/>
</dbReference>
<evidence type="ECO:0000313" key="3">
    <source>
        <dbReference type="EMBL" id="MFC3150869.1"/>
    </source>
</evidence>
<dbReference type="PRINTS" id="PR00081">
    <property type="entry name" value="GDHRDH"/>
</dbReference>
<dbReference type="SUPFAM" id="SSF51735">
    <property type="entry name" value="NAD(P)-binding Rossmann-fold domains"/>
    <property type="match status" value="1"/>
</dbReference>
<evidence type="ECO:0000256" key="1">
    <source>
        <dbReference type="ARBA" id="ARBA00006484"/>
    </source>
</evidence>
<dbReference type="RefSeq" id="WP_386718466.1">
    <property type="nucleotide sequence ID" value="NZ_JBHRSZ010000002.1"/>
</dbReference>
<protein>
    <submittedName>
        <fullName evidence="3">Pteridine reductase</fullName>
        <ecNumber evidence="3">1.5.1.33</ecNumber>
    </submittedName>
</protein>
<dbReference type="PRINTS" id="PR00080">
    <property type="entry name" value="SDRFAMILY"/>
</dbReference>
<dbReference type="InterPro" id="IPR002347">
    <property type="entry name" value="SDR_fam"/>
</dbReference>
<sequence>MNANKTILITGASQRLGAAMTRAFHQNDFTVIIHYNQSHTEADALATELNELCPNSAFLCQGKLSDIEKIKEQVTAITDHLDVLINNASSFYPTQIGEVSETQWDDLFESNAKAPLFLTQALLPLLNKRHEKNNTPGSVINMLDIHAQRPLKDHTVYCMAKAANQMMTQSLAKELAPRIRVNGIAPGAILWPDQDGEIANSYKQQTLEKIPSQRLGSIEDIVETALFLGCGPSYITGEIISVDGGRRLYS</sequence>
<evidence type="ECO:0000313" key="4">
    <source>
        <dbReference type="Proteomes" id="UP001595476"/>
    </source>
</evidence>
<dbReference type="EMBL" id="JBHRSZ010000002">
    <property type="protein sequence ID" value="MFC3150869.1"/>
    <property type="molecule type" value="Genomic_DNA"/>
</dbReference>
<reference evidence="4" key="1">
    <citation type="journal article" date="2019" name="Int. J. Syst. Evol. Microbiol.">
        <title>The Global Catalogue of Microorganisms (GCM) 10K type strain sequencing project: providing services to taxonomists for standard genome sequencing and annotation.</title>
        <authorList>
            <consortium name="The Broad Institute Genomics Platform"/>
            <consortium name="The Broad Institute Genome Sequencing Center for Infectious Disease"/>
            <person name="Wu L."/>
            <person name="Ma J."/>
        </authorList>
    </citation>
    <scope>NUCLEOTIDE SEQUENCE [LARGE SCALE GENOMIC DNA]</scope>
    <source>
        <strain evidence="4">KCTC 52438</strain>
    </source>
</reference>
<organism evidence="3 4">
    <name type="scientific">Litoribrevibacter euphylliae</name>
    <dbReference type="NCBI Taxonomy" id="1834034"/>
    <lineage>
        <taxon>Bacteria</taxon>
        <taxon>Pseudomonadati</taxon>
        <taxon>Pseudomonadota</taxon>
        <taxon>Gammaproteobacteria</taxon>
        <taxon>Oceanospirillales</taxon>
        <taxon>Oceanospirillaceae</taxon>
        <taxon>Litoribrevibacter</taxon>
    </lineage>
</organism>
<name>A0ABV7HAD7_9GAMM</name>